<dbReference type="RefSeq" id="WP_132083663.1">
    <property type="nucleotide sequence ID" value="NZ_SLUK01000001.1"/>
</dbReference>
<evidence type="ECO:0000256" key="3">
    <source>
        <dbReference type="ARBA" id="ARBA00010199"/>
    </source>
</evidence>
<dbReference type="GO" id="GO:0015297">
    <property type="term" value="F:antiporter activity"/>
    <property type="evidence" value="ECO:0007669"/>
    <property type="project" value="UniProtKB-KW"/>
</dbReference>
<keyword evidence="7" id="KW-1003">Cell membrane</keyword>
<evidence type="ECO:0000256" key="13">
    <source>
        <dbReference type="SAM" id="Phobius"/>
    </source>
</evidence>
<evidence type="ECO:0000256" key="12">
    <source>
        <dbReference type="ARBA" id="ARBA00031636"/>
    </source>
</evidence>
<evidence type="ECO:0000256" key="5">
    <source>
        <dbReference type="ARBA" id="ARBA00022448"/>
    </source>
</evidence>
<dbReference type="InterPro" id="IPR050222">
    <property type="entry name" value="MATE_MdtK"/>
</dbReference>
<feature type="transmembrane region" description="Helical" evidence="13">
    <location>
        <begin position="433"/>
        <end position="452"/>
    </location>
</feature>
<dbReference type="GO" id="GO:0042910">
    <property type="term" value="F:xenobiotic transmembrane transporter activity"/>
    <property type="evidence" value="ECO:0007669"/>
    <property type="project" value="InterPro"/>
</dbReference>
<keyword evidence="15" id="KW-1185">Reference proteome</keyword>
<dbReference type="PIRSF" id="PIRSF006603">
    <property type="entry name" value="DinF"/>
    <property type="match status" value="1"/>
</dbReference>
<keyword evidence="10" id="KW-0406">Ion transport</keyword>
<dbReference type="Pfam" id="PF01554">
    <property type="entry name" value="MatE"/>
    <property type="match status" value="2"/>
</dbReference>
<accession>A0A9X8ULE1</accession>
<protein>
    <recommendedName>
        <fullName evidence="4">Probable multidrug resistance protein NorM</fullName>
    </recommendedName>
    <alternativeName>
        <fullName evidence="12">Multidrug-efflux transporter</fullName>
    </alternativeName>
</protein>
<organism evidence="14 15">
    <name type="scientific">Harryflintia acetispora</name>
    <dbReference type="NCBI Taxonomy" id="1849041"/>
    <lineage>
        <taxon>Bacteria</taxon>
        <taxon>Bacillati</taxon>
        <taxon>Bacillota</taxon>
        <taxon>Clostridia</taxon>
        <taxon>Eubacteriales</taxon>
        <taxon>Oscillospiraceae</taxon>
        <taxon>Harryflintia</taxon>
    </lineage>
</organism>
<feature type="transmembrane region" description="Helical" evidence="13">
    <location>
        <begin position="170"/>
        <end position="188"/>
    </location>
</feature>
<evidence type="ECO:0000313" key="14">
    <source>
        <dbReference type="EMBL" id="TCL45329.1"/>
    </source>
</evidence>
<gene>
    <name evidence="14" type="ORF">EDD78_101312</name>
</gene>
<feature type="transmembrane region" description="Helical" evidence="13">
    <location>
        <begin position="137"/>
        <end position="158"/>
    </location>
</feature>
<comment type="similarity">
    <text evidence="3">Belongs to the multi antimicrobial extrusion (MATE) (TC 2.A.66.1) family.</text>
</comment>
<evidence type="ECO:0000256" key="8">
    <source>
        <dbReference type="ARBA" id="ARBA00022692"/>
    </source>
</evidence>
<dbReference type="PANTHER" id="PTHR43298:SF2">
    <property type="entry name" value="FMN_FAD EXPORTER YEEO-RELATED"/>
    <property type="match status" value="1"/>
</dbReference>
<evidence type="ECO:0000256" key="11">
    <source>
        <dbReference type="ARBA" id="ARBA00023136"/>
    </source>
</evidence>
<keyword evidence="9 13" id="KW-1133">Transmembrane helix</keyword>
<dbReference type="InterPro" id="IPR048279">
    <property type="entry name" value="MdtK-like"/>
</dbReference>
<feature type="transmembrane region" description="Helical" evidence="13">
    <location>
        <begin position="208"/>
        <end position="229"/>
    </location>
</feature>
<feature type="transmembrane region" description="Helical" evidence="13">
    <location>
        <begin position="103"/>
        <end position="125"/>
    </location>
</feature>
<sequence>MAPKSVNVLGLGRSPVHTVILLAWPAIIEQIMLTLVGYVDTAMVGAIGAQATAAVGVTTSTMWLINGLFSAFGVGFSVQVAQCIGAEDYEGCRQAIRQSVLSVLGFGALTTLVCQLIGGQLPLWLGAPPEVAREAGAYFRILTSVMVLHMGSAVFSAILRCSGDTKTPMLLNILTNVMNIILNTLFIFEPSVHHTPFGSFTLPGLGMGVRGAAIASAISMGTVGLLLLLTTFLRKGEAHIDFHQNWRPDPLVWRLALRFGLPVAFERVTVSCGQIIFTMMVTHLGTVALAAHTLANTAESISYLPAVGISFAATTLVGQAKGAENRDMAFQFGKIVTKMGIVMGVMMFALLFFGARGLVGIFTRDLAVIALGAGALRIEALVQPLQNCEIVLAGAMRGGGDARFQFYVGLVCMWGVRLPVAFLMAFVFDLGLYGIWCGMAADIAMRGVLNLWRFYSGRWYGALH</sequence>
<evidence type="ECO:0000256" key="10">
    <source>
        <dbReference type="ARBA" id="ARBA00023065"/>
    </source>
</evidence>
<evidence type="ECO:0000256" key="6">
    <source>
        <dbReference type="ARBA" id="ARBA00022449"/>
    </source>
</evidence>
<dbReference type="GO" id="GO:0005886">
    <property type="term" value="C:plasma membrane"/>
    <property type="evidence" value="ECO:0007669"/>
    <property type="project" value="UniProtKB-SubCell"/>
</dbReference>
<evidence type="ECO:0000256" key="7">
    <source>
        <dbReference type="ARBA" id="ARBA00022475"/>
    </source>
</evidence>
<dbReference type="InterPro" id="IPR002528">
    <property type="entry name" value="MATE_fam"/>
</dbReference>
<evidence type="ECO:0000256" key="2">
    <source>
        <dbReference type="ARBA" id="ARBA00004651"/>
    </source>
</evidence>
<dbReference type="NCBIfam" id="TIGR00797">
    <property type="entry name" value="matE"/>
    <property type="match status" value="1"/>
</dbReference>
<dbReference type="AlphaFoldDB" id="A0A9X8ULE1"/>
<comment type="caution">
    <text evidence="14">The sequence shown here is derived from an EMBL/GenBank/DDBJ whole genome shotgun (WGS) entry which is preliminary data.</text>
</comment>
<evidence type="ECO:0000256" key="9">
    <source>
        <dbReference type="ARBA" id="ARBA00022989"/>
    </source>
</evidence>
<feature type="transmembrane region" description="Helical" evidence="13">
    <location>
        <begin position="301"/>
        <end position="323"/>
    </location>
</feature>
<evidence type="ECO:0000256" key="1">
    <source>
        <dbReference type="ARBA" id="ARBA00003408"/>
    </source>
</evidence>
<dbReference type="CDD" id="cd13137">
    <property type="entry name" value="MATE_NorM_like"/>
    <property type="match status" value="1"/>
</dbReference>
<keyword evidence="11 13" id="KW-0472">Membrane</keyword>
<reference evidence="14 15" key="1">
    <citation type="submission" date="2019-03" db="EMBL/GenBank/DDBJ databases">
        <title>Genomic Encyclopedia of Type Strains, Phase IV (KMG-IV): sequencing the most valuable type-strain genomes for metagenomic binning, comparative biology and taxonomic classification.</title>
        <authorList>
            <person name="Goeker M."/>
        </authorList>
    </citation>
    <scope>NUCLEOTIDE SEQUENCE [LARGE SCALE GENOMIC DNA]</scope>
    <source>
        <strain evidence="14 15">DSM 100433</strain>
    </source>
</reference>
<keyword evidence="5" id="KW-0813">Transport</keyword>
<proteinExistence type="inferred from homology"/>
<feature type="transmembrane region" description="Helical" evidence="13">
    <location>
        <begin position="406"/>
        <end position="427"/>
    </location>
</feature>
<dbReference type="GO" id="GO:0006811">
    <property type="term" value="P:monoatomic ion transport"/>
    <property type="evidence" value="ECO:0007669"/>
    <property type="project" value="UniProtKB-KW"/>
</dbReference>
<feature type="transmembrane region" description="Helical" evidence="13">
    <location>
        <begin position="335"/>
        <end position="354"/>
    </location>
</feature>
<dbReference type="EMBL" id="SLUK01000001">
    <property type="protein sequence ID" value="TCL45329.1"/>
    <property type="molecule type" value="Genomic_DNA"/>
</dbReference>
<evidence type="ECO:0000313" key="15">
    <source>
        <dbReference type="Proteomes" id="UP000294682"/>
    </source>
</evidence>
<comment type="subcellular location">
    <subcellularLocation>
        <location evidence="2">Cell membrane</location>
        <topology evidence="2">Multi-pass membrane protein</topology>
    </subcellularLocation>
</comment>
<evidence type="ECO:0000256" key="4">
    <source>
        <dbReference type="ARBA" id="ARBA00020268"/>
    </source>
</evidence>
<dbReference type="Proteomes" id="UP000294682">
    <property type="component" value="Unassembled WGS sequence"/>
</dbReference>
<comment type="function">
    <text evidence="1">Multidrug efflux pump.</text>
</comment>
<name>A0A9X8ULE1_9FIRM</name>
<keyword evidence="8 13" id="KW-0812">Transmembrane</keyword>
<dbReference type="PANTHER" id="PTHR43298">
    <property type="entry name" value="MULTIDRUG RESISTANCE PROTEIN NORM-RELATED"/>
    <property type="match status" value="1"/>
</dbReference>
<keyword evidence="6" id="KW-0050">Antiport</keyword>